<dbReference type="PROSITE" id="PS51186">
    <property type="entry name" value="GNAT"/>
    <property type="match status" value="1"/>
</dbReference>
<proteinExistence type="predicted"/>
<evidence type="ECO:0000259" key="1">
    <source>
        <dbReference type="PROSITE" id="PS51186"/>
    </source>
</evidence>
<evidence type="ECO:0000313" key="2">
    <source>
        <dbReference type="EMBL" id="CAC5403493.1"/>
    </source>
</evidence>
<organism evidence="2 3">
    <name type="scientific">Mytilus coruscus</name>
    <name type="common">Sea mussel</name>
    <dbReference type="NCBI Taxonomy" id="42192"/>
    <lineage>
        <taxon>Eukaryota</taxon>
        <taxon>Metazoa</taxon>
        <taxon>Spiralia</taxon>
        <taxon>Lophotrochozoa</taxon>
        <taxon>Mollusca</taxon>
        <taxon>Bivalvia</taxon>
        <taxon>Autobranchia</taxon>
        <taxon>Pteriomorphia</taxon>
        <taxon>Mytilida</taxon>
        <taxon>Mytiloidea</taxon>
        <taxon>Mytilidae</taxon>
        <taxon>Mytilinae</taxon>
        <taxon>Mytilus</taxon>
    </lineage>
</organism>
<dbReference type="GO" id="GO:0016747">
    <property type="term" value="F:acyltransferase activity, transferring groups other than amino-acyl groups"/>
    <property type="evidence" value="ECO:0007669"/>
    <property type="project" value="InterPro"/>
</dbReference>
<dbReference type="Gene3D" id="3.40.630.30">
    <property type="match status" value="1"/>
</dbReference>
<reference evidence="2 3" key="1">
    <citation type="submission" date="2020-06" db="EMBL/GenBank/DDBJ databases">
        <authorList>
            <person name="Li R."/>
            <person name="Bekaert M."/>
        </authorList>
    </citation>
    <scope>NUCLEOTIDE SEQUENCE [LARGE SCALE GENOMIC DNA]</scope>
    <source>
        <strain evidence="3">wild</strain>
    </source>
</reference>
<accession>A0A6J8D465</accession>
<protein>
    <recommendedName>
        <fullName evidence="1">N-acetyltransferase domain-containing protein</fullName>
    </recommendedName>
</protein>
<dbReference type="OrthoDB" id="47374at2759"/>
<dbReference type="AlphaFoldDB" id="A0A6J8D465"/>
<feature type="domain" description="N-acetyltransferase" evidence="1">
    <location>
        <begin position="25"/>
        <end position="174"/>
    </location>
</feature>
<dbReference type="SUPFAM" id="SSF55729">
    <property type="entry name" value="Acyl-CoA N-acyltransferases (Nat)"/>
    <property type="match status" value="1"/>
</dbReference>
<dbReference type="InterPro" id="IPR016181">
    <property type="entry name" value="Acyl_CoA_acyltransferase"/>
</dbReference>
<dbReference type="InterPro" id="IPR000182">
    <property type="entry name" value="GNAT_dom"/>
</dbReference>
<dbReference type="EMBL" id="CACVKT020006772">
    <property type="protein sequence ID" value="CAC5403493.1"/>
    <property type="molecule type" value="Genomic_DNA"/>
</dbReference>
<dbReference type="Proteomes" id="UP000507470">
    <property type="component" value="Unassembled WGS sequence"/>
</dbReference>
<sequence>MTNVITWEPNNFKSNDVITNDEVPVNIRTMTRSENDCKFVAELKVEAKKNEYIHATSAGRKSDYETEFGCTDLCGLSCLNCGLDETVEAGTLYINYIYVMEKYRNKGIEQHLLQMAKTEALKNNISVIFLYVAFGNRSKSLYLDQGYTIVNKKCCCIWCYMGICGFYKMEKSLVL</sequence>
<name>A0A6J8D465_MYTCO</name>
<keyword evidence="3" id="KW-1185">Reference proteome</keyword>
<evidence type="ECO:0000313" key="3">
    <source>
        <dbReference type="Proteomes" id="UP000507470"/>
    </source>
</evidence>
<dbReference type="Pfam" id="PF00583">
    <property type="entry name" value="Acetyltransf_1"/>
    <property type="match status" value="1"/>
</dbReference>
<dbReference type="CDD" id="cd04301">
    <property type="entry name" value="NAT_SF"/>
    <property type="match status" value="1"/>
</dbReference>
<gene>
    <name evidence="2" type="ORF">MCOR_37379</name>
</gene>